<dbReference type="EMBL" id="AVOT02000756">
    <property type="protein sequence ID" value="MBW0464331.1"/>
    <property type="molecule type" value="Genomic_DNA"/>
</dbReference>
<evidence type="ECO:0000313" key="1">
    <source>
        <dbReference type="EMBL" id="MBW0464331.1"/>
    </source>
</evidence>
<keyword evidence="2" id="KW-1185">Reference proteome</keyword>
<evidence type="ECO:0000313" key="2">
    <source>
        <dbReference type="Proteomes" id="UP000765509"/>
    </source>
</evidence>
<proteinExistence type="predicted"/>
<protein>
    <submittedName>
        <fullName evidence="1">Uncharacterized protein</fullName>
    </submittedName>
</protein>
<dbReference type="AlphaFoldDB" id="A0A9Q3BG47"/>
<accession>A0A9Q3BG47</accession>
<dbReference type="OrthoDB" id="2502611at2759"/>
<gene>
    <name evidence="1" type="ORF">O181_004046</name>
</gene>
<reference evidence="1" key="1">
    <citation type="submission" date="2021-03" db="EMBL/GenBank/DDBJ databases">
        <title>Draft genome sequence of rust myrtle Austropuccinia psidii MF-1, a brazilian biotype.</title>
        <authorList>
            <person name="Quecine M.C."/>
            <person name="Pachon D.M.R."/>
            <person name="Bonatelli M.L."/>
            <person name="Correr F.H."/>
            <person name="Franceschini L.M."/>
            <person name="Leite T.F."/>
            <person name="Margarido G.R.A."/>
            <person name="Almeida C.A."/>
            <person name="Ferrarezi J.A."/>
            <person name="Labate C.A."/>
        </authorList>
    </citation>
    <scope>NUCLEOTIDE SEQUENCE</scope>
    <source>
        <strain evidence="1">MF-1</strain>
    </source>
</reference>
<organism evidence="1 2">
    <name type="scientific">Austropuccinia psidii MF-1</name>
    <dbReference type="NCBI Taxonomy" id="1389203"/>
    <lineage>
        <taxon>Eukaryota</taxon>
        <taxon>Fungi</taxon>
        <taxon>Dikarya</taxon>
        <taxon>Basidiomycota</taxon>
        <taxon>Pucciniomycotina</taxon>
        <taxon>Pucciniomycetes</taxon>
        <taxon>Pucciniales</taxon>
        <taxon>Sphaerophragmiaceae</taxon>
        <taxon>Austropuccinia</taxon>
    </lineage>
</organism>
<name>A0A9Q3BG47_9BASI</name>
<sequence>MNDSLIQLFIFAHDHDDRRYQDQRQSEESLHEDLNQQPSRQFITDRLPVSDWILKKTSKSYVWSLNFIRFPSFWIIRQIAILEKQFKHSQLYGLIKSITPSFLPSSSAYPFILISILTIVQIRKLWKHQKQLLFQLAVSIRPFLSSLRVLHQFQTNEFVPHQDALHESIRWTVYWLIYSAITIIESCQVSSSVPKHQKSPLITRPTIYPSIANSHSRKKNYLRSRLFELFHAWRLQILRLATYSAIKSPSSKPPSRPALSTPTLDIQSSSPYVNEVPIPFINYFFNPQSTRYLLLKFIFLRWCAGECTRGSQKIWSWFLFPLMNSLKTTSIFDSIKDYQILRVIITKEGSSQHPQSRYPDSIKLDQNLPISQASTSSSSQILIPPDFHAETINSSLPVRRANSDPIPSLNTPLNKSVFDYNDLFPENEASESYPLFKPFPITHNPNKKSSFPSDFNKTPENDWNSINLIG</sequence>
<dbReference type="Proteomes" id="UP000765509">
    <property type="component" value="Unassembled WGS sequence"/>
</dbReference>
<comment type="caution">
    <text evidence="1">The sequence shown here is derived from an EMBL/GenBank/DDBJ whole genome shotgun (WGS) entry which is preliminary data.</text>
</comment>